<accession>C4GES7</accession>
<protein>
    <submittedName>
        <fullName evidence="1">Uncharacterized protein</fullName>
    </submittedName>
</protein>
<comment type="caution">
    <text evidence="1">The sequence shown here is derived from an EMBL/GenBank/DDBJ whole genome shotgun (WGS) entry which is preliminary data.</text>
</comment>
<evidence type="ECO:0000313" key="2">
    <source>
        <dbReference type="Proteomes" id="UP000003009"/>
    </source>
</evidence>
<dbReference type="Proteomes" id="UP000003009">
    <property type="component" value="Unassembled WGS sequence"/>
</dbReference>
<dbReference type="EMBL" id="ACJW02000002">
    <property type="protein sequence ID" value="EEP68730.1"/>
    <property type="molecule type" value="Genomic_DNA"/>
</dbReference>
<reference evidence="1" key="1">
    <citation type="submission" date="2009-04" db="EMBL/GenBank/DDBJ databases">
        <authorList>
            <person name="Weinstock G."/>
            <person name="Sodergren E."/>
            <person name="Clifton S."/>
            <person name="Fulton L."/>
            <person name="Fulton B."/>
            <person name="Courtney L."/>
            <person name="Fronick C."/>
            <person name="Harrison M."/>
            <person name="Strong C."/>
            <person name="Farmer C."/>
            <person name="Delahaunty K."/>
            <person name="Markovic C."/>
            <person name="Hall O."/>
            <person name="Minx P."/>
            <person name="Tomlinson C."/>
            <person name="Mitreva M."/>
            <person name="Nelson J."/>
            <person name="Hou S."/>
            <person name="Wollam A."/>
            <person name="Pepin K.H."/>
            <person name="Johnson M."/>
            <person name="Bhonagiri V."/>
            <person name="Nash W.E."/>
            <person name="Warren W."/>
            <person name="Chinwalla A."/>
            <person name="Mardis E.R."/>
            <person name="Wilson R.K."/>
        </authorList>
    </citation>
    <scope>NUCLEOTIDE SEQUENCE [LARGE SCALE GENOMIC DNA]</scope>
    <source>
        <strain evidence="1">ATCC 51147</strain>
    </source>
</reference>
<name>C4GES7_9NEIS</name>
<dbReference type="AlphaFoldDB" id="C4GES7"/>
<dbReference type="HOGENOM" id="CLU_1675555_0_0_4"/>
<evidence type="ECO:0000313" key="1">
    <source>
        <dbReference type="EMBL" id="EEP68730.1"/>
    </source>
</evidence>
<organism evidence="1 2">
    <name type="scientific">Kingella oralis ATCC 51147</name>
    <dbReference type="NCBI Taxonomy" id="629741"/>
    <lineage>
        <taxon>Bacteria</taxon>
        <taxon>Pseudomonadati</taxon>
        <taxon>Pseudomonadota</taxon>
        <taxon>Betaproteobacteria</taxon>
        <taxon>Neisseriales</taxon>
        <taxon>Neisseriaceae</taxon>
        <taxon>Kingella</taxon>
    </lineage>
</organism>
<dbReference type="STRING" id="629741.GCWU000324_00634"/>
<sequence>MHSGDGIKDVVYSEMQRVGVLADGLAQLVGEHVEQDFAVRLGVYMAQVLGIDLLVQLGGVGEIAVVCQHDAKGGADVKGLGFGGAACVACGGITNVGDAGVAVQIAHVAGAEHFAHHAFAFVHMKIAVLRGYDAGRVLPAVLQHLQAVIQKLVYGFV</sequence>
<gene>
    <name evidence="1" type="ORF">GCWU000324_00634</name>
</gene>
<keyword evidence="2" id="KW-1185">Reference proteome</keyword>
<proteinExistence type="predicted"/>